<accession>A0A2S4UKF8</accession>
<evidence type="ECO:0000313" key="1">
    <source>
        <dbReference type="EMBL" id="POV97802.1"/>
    </source>
</evidence>
<proteinExistence type="predicted"/>
<comment type="caution">
    <text evidence="1">The sequence shown here is derived from an EMBL/GenBank/DDBJ whole genome shotgun (WGS) entry which is preliminary data.</text>
</comment>
<keyword evidence="2" id="KW-1185">Reference proteome</keyword>
<reference evidence="2" key="2">
    <citation type="journal article" date="2018" name="BMC Genomics">
        <title>Genomic insights into host adaptation between the wheat stripe rust pathogen (Puccinia striiformis f. sp. tritici) and the barley stripe rust pathogen (Puccinia striiformis f. sp. hordei).</title>
        <authorList>
            <person name="Xia C."/>
            <person name="Wang M."/>
            <person name="Yin C."/>
            <person name="Cornejo O.E."/>
            <person name="Hulbert S.H."/>
            <person name="Chen X."/>
        </authorList>
    </citation>
    <scope>NUCLEOTIDE SEQUENCE [LARGE SCALE GENOMIC DNA]</scope>
    <source>
        <strain evidence="2">93TX-2</strain>
    </source>
</reference>
<reference evidence="2" key="3">
    <citation type="journal article" date="2018" name="Mol. Plant Microbe Interact.">
        <title>Genome sequence resources for the wheat stripe rust pathogen (Puccinia striiformis f. sp. tritici) and the barley stripe rust pathogen (Puccinia striiformis f. sp. hordei).</title>
        <authorList>
            <person name="Xia C."/>
            <person name="Wang M."/>
            <person name="Yin C."/>
            <person name="Cornejo O.E."/>
            <person name="Hulbert S.H."/>
            <person name="Chen X."/>
        </authorList>
    </citation>
    <scope>NUCLEOTIDE SEQUENCE [LARGE SCALE GENOMIC DNA]</scope>
    <source>
        <strain evidence="2">93TX-2</strain>
    </source>
</reference>
<gene>
    <name evidence="1" type="ORF">PSHT_14388</name>
</gene>
<sequence length="151" mass="16278">MFAFKDSTRILIIGMIITLSITLANAHICYSAYQTVEGGYNPGPGKALCGDGTKTYSCTLTACISVHQIFQRCSTDPKMLPGTMNVRVLSYALTDNILFPHCPKSTQHSSRMMLGIVTAVATGGKRAYCPNDAENKVKISFCPDADCDKGV</sequence>
<dbReference type="AlphaFoldDB" id="A0A2S4UKF8"/>
<dbReference type="VEuPathDB" id="FungiDB:PSHT_14388"/>
<evidence type="ECO:0000313" key="2">
    <source>
        <dbReference type="Proteomes" id="UP000238274"/>
    </source>
</evidence>
<protein>
    <submittedName>
        <fullName evidence="1">Uncharacterized protein</fullName>
    </submittedName>
</protein>
<name>A0A2S4UKF8_9BASI</name>
<dbReference type="Proteomes" id="UP000238274">
    <property type="component" value="Unassembled WGS sequence"/>
</dbReference>
<dbReference type="EMBL" id="PKSM01000320">
    <property type="protein sequence ID" value="POV97802.1"/>
    <property type="molecule type" value="Genomic_DNA"/>
</dbReference>
<reference evidence="1 2" key="1">
    <citation type="submission" date="2017-12" db="EMBL/GenBank/DDBJ databases">
        <title>Gene loss provides genomic basis for host adaptation in cereal stripe rust fungi.</title>
        <authorList>
            <person name="Xia C."/>
        </authorList>
    </citation>
    <scope>NUCLEOTIDE SEQUENCE [LARGE SCALE GENOMIC DNA]</scope>
    <source>
        <strain evidence="1 2">93TX-2</strain>
    </source>
</reference>
<organism evidence="1 2">
    <name type="scientific">Puccinia striiformis</name>
    <dbReference type="NCBI Taxonomy" id="27350"/>
    <lineage>
        <taxon>Eukaryota</taxon>
        <taxon>Fungi</taxon>
        <taxon>Dikarya</taxon>
        <taxon>Basidiomycota</taxon>
        <taxon>Pucciniomycotina</taxon>
        <taxon>Pucciniomycetes</taxon>
        <taxon>Pucciniales</taxon>
        <taxon>Pucciniaceae</taxon>
        <taxon>Puccinia</taxon>
    </lineage>
</organism>